<dbReference type="SUPFAM" id="SSF54106">
    <property type="entry name" value="LysM domain"/>
    <property type="match status" value="1"/>
</dbReference>
<protein>
    <submittedName>
        <fullName evidence="2">Terminase</fullName>
    </submittedName>
</protein>
<feature type="domain" description="LysM" evidence="1">
    <location>
        <begin position="165"/>
        <end position="215"/>
    </location>
</feature>
<dbReference type="InterPro" id="IPR036779">
    <property type="entry name" value="LysM_dom_sf"/>
</dbReference>
<dbReference type="Proteomes" id="UP000187172">
    <property type="component" value="Unassembled WGS sequence"/>
</dbReference>
<proteinExistence type="predicted"/>
<keyword evidence="3" id="KW-1185">Reference proteome</keyword>
<evidence type="ECO:0000313" key="3">
    <source>
        <dbReference type="Proteomes" id="UP000187172"/>
    </source>
</evidence>
<dbReference type="EMBL" id="MRTP01000013">
    <property type="protein sequence ID" value="OMF49594.1"/>
    <property type="molecule type" value="Genomic_DNA"/>
</dbReference>
<dbReference type="STRING" id="297318.BK138_29370"/>
<dbReference type="CDD" id="cd00118">
    <property type="entry name" value="LysM"/>
    <property type="match status" value="1"/>
</dbReference>
<dbReference type="PANTHER" id="PTHR34700:SF4">
    <property type="entry name" value="PHAGE-LIKE ELEMENT PBSX PROTEIN XKDP"/>
    <property type="match status" value="1"/>
</dbReference>
<reference evidence="2 3" key="1">
    <citation type="submission" date="2016-11" db="EMBL/GenBank/DDBJ databases">
        <title>Paenibacillus species isolates.</title>
        <authorList>
            <person name="Beno S.M."/>
        </authorList>
    </citation>
    <scope>NUCLEOTIDE SEQUENCE [LARGE SCALE GENOMIC DNA]</scope>
    <source>
        <strain evidence="2 3">FSL R5-0378</strain>
    </source>
</reference>
<dbReference type="InterPro" id="IPR018392">
    <property type="entry name" value="LysM"/>
</dbReference>
<dbReference type="Pfam" id="PF01476">
    <property type="entry name" value="LysM"/>
    <property type="match status" value="1"/>
</dbReference>
<name>A0A1R1ECR4_9BACL</name>
<dbReference type="InterPro" id="IPR052196">
    <property type="entry name" value="Bact_Kbp"/>
</dbReference>
<comment type="caution">
    <text evidence="2">The sequence shown here is derived from an EMBL/GenBank/DDBJ whole genome shotgun (WGS) entry which is preliminary data.</text>
</comment>
<evidence type="ECO:0000313" key="2">
    <source>
        <dbReference type="EMBL" id="OMF49594.1"/>
    </source>
</evidence>
<organism evidence="2 3">
    <name type="scientific">Paenibacillus rhizosphaerae</name>
    <dbReference type="NCBI Taxonomy" id="297318"/>
    <lineage>
        <taxon>Bacteria</taxon>
        <taxon>Bacillati</taxon>
        <taxon>Bacillota</taxon>
        <taxon>Bacilli</taxon>
        <taxon>Bacillales</taxon>
        <taxon>Paenibacillaceae</taxon>
        <taxon>Paenibacillus</taxon>
    </lineage>
</organism>
<dbReference type="AlphaFoldDB" id="A0A1R1ECR4"/>
<dbReference type="PROSITE" id="PS51782">
    <property type="entry name" value="LYSM"/>
    <property type="match status" value="1"/>
</dbReference>
<sequence>MDLVLMTGKGERFTFPVNPEEVIISRQKGYDTANILSSGEFDFPQGDRIKEISFSSFFPKVYDESFCKGGKGELPDPQVAMNKLNDFLVMKTPLRFVISEAGINVPVFVASHQTTFRGGEPGDVYFDITLRTWRELKVAKTAGSGTGGGTAVNKKQRTDMKENNKTYTVKAGDSLSKIAKLELGDSSKWNQIYKLNQKVIGKDPNAIKPGQKLVLS</sequence>
<accession>A0A1R1ECR4</accession>
<dbReference type="SMART" id="SM00257">
    <property type="entry name" value="LysM"/>
    <property type="match status" value="1"/>
</dbReference>
<dbReference type="PANTHER" id="PTHR34700">
    <property type="entry name" value="POTASSIUM BINDING PROTEIN KBP"/>
    <property type="match status" value="1"/>
</dbReference>
<dbReference type="Gene3D" id="3.10.350.10">
    <property type="entry name" value="LysM domain"/>
    <property type="match status" value="1"/>
</dbReference>
<gene>
    <name evidence="2" type="ORF">BK138_29370</name>
</gene>
<evidence type="ECO:0000259" key="1">
    <source>
        <dbReference type="PROSITE" id="PS51782"/>
    </source>
</evidence>